<dbReference type="Proteomes" id="UP001596540">
    <property type="component" value="Unassembled WGS sequence"/>
</dbReference>
<sequence length="166" mass="18927">MSEHDDRASGRVTERVRRRVVERTCAWCGQPIQITPRTTHRRYCTQSCRQRAYEIRTATARQERDRQAGRARPAEEPVREIVRETTVRTVTRTVQGPRPPAIVQERPILPERAWEVALLLGHAHVAVRDGVIPDHDLGRIEHAAQALLRAIADRRDASASLTSRAH</sequence>
<accession>A0ABW2KQ96</accession>
<evidence type="ECO:0000313" key="2">
    <source>
        <dbReference type="Proteomes" id="UP001596540"/>
    </source>
</evidence>
<proteinExistence type="predicted"/>
<keyword evidence="2" id="KW-1185">Reference proteome</keyword>
<protein>
    <submittedName>
        <fullName evidence="1">Uncharacterized protein</fullName>
    </submittedName>
</protein>
<name>A0ABW2KQ96_9ACTN</name>
<comment type="caution">
    <text evidence="1">The sequence shown here is derived from an EMBL/GenBank/DDBJ whole genome shotgun (WGS) entry which is preliminary data.</text>
</comment>
<dbReference type="RefSeq" id="WP_379874348.1">
    <property type="nucleotide sequence ID" value="NZ_JBHTBH010000023.1"/>
</dbReference>
<organism evidence="1 2">
    <name type="scientific">Marinactinospora rubrisoli</name>
    <dbReference type="NCBI Taxonomy" id="2715399"/>
    <lineage>
        <taxon>Bacteria</taxon>
        <taxon>Bacillati</taxon>
        <taxon>Actinomycetota</taxon>
        <taxon>Actinomycetes</taxon>
        <taxon>Streptosporangiales</taxon>
        <taxon>Nocardiopsidaceae</taxon>
        <taxon>Marinactinospora</taxon>
    </lineage>
</organism>
<reference evidence="2" key="1">
    <citation type="journal article" date="2019" name="Int. J. Syst. Evol. Microbiol.">
        <title>The Global Catalogue of Microorganisms (GCM) 10K type strain sequencing project: providing services to taxonomists for standard genome sequencing and annotation.</title>
        <authorList>
            <consortium name="The Broad Institute Genomics Platform"/>
            <consortium name="The Broad Institute Genome Sequencing Center for Infectious Disease"/>
            <person name="Wu L."/>
            <person name="Ma J."/>
        </authorList>
    </citation>
    <scope>NUCLEOTIDE SEQUENCE [LARGE SCALE GENOMIC DNA]</scope>
    <source>
        <strain evidence="2">CGMCC 4.7382</strain>
    </source>
</reference>
<gene>
    <name evidence="1" type="ORF">ACFQRF_27425</name>
</gene>
<evidence type="ECO:0000313" key="1">
    <source>
        <dbReference type="EMBL" id="MFC7331481.1"/>
    </source>
</evidence>
<dbReference type="EMBL" id="JBHTBH010000023">
    <property type="protein sequence ID" value="MFC7331481.1"/>
    <property type="molecule type" value="Genomic_DNA"/>
</dbReference>